<keyword evidence="3 8" id="KW-0813">Transport</keyword>
<keyword evidence="5 8" id="KW-0812">Transmembrane</keyword>
<feature type="transmembrane region" description="Helical" evidence="8">
    <location>
        <begin position="43"/>
        <end position="65"/>
    </location>
</feature>
<dbReference type="PROSITE" id="PS50928">
    <property type="entry name" value="ABC_TM1"/>
    <property type="match status" value="1"/>
</dbReference>
<dbReference type="GeneID" id="71856009"/>
<dbReference type="Pfam" id="PF00528">
    <property type="entry name" value="BPD_transp_1"/>
    <property type="match status" value="1"/>
</dbReference>
<sequence length="325" mass="36093">MSNKSPVRETDLATEGAPTSPDGVRAWVIDALRSEYRKGLATFGPVALLLTVVYMLPFFLLFLYSINQFQEVPMERFAFTINHYVAFLTPDALLSFNWENATYVKLLLKSLRVSLVVTFICLIISYPITYYVGQKAPQRYKTSLIMLVIIPFWTSYLIRTYAWVPILSQNGIINTTLSTLGLPKLQLLYTGLATTVGLVYVYIPFMILPLYASMNGLDNSLIEAAQDMGATRVDVFKEVIFPLTLPGAAAGSLFIFIKCAAAFITPTLLGGSNGILYANVIVSQFRELFNWNLGAALSFILLVVVLFLLWLGSRLGLNVSSRSMG</sequence>
<evidence type="ECO:0000256" key="1">
    <source>
        <dbReference type="ARBA" id="ARBA00004651"/>
    </source>
</evidence>
<dbReference type="InterPro" id="IPR035906">
    <property type="entry name" value="MetI-like_sf"/>
</dbReference>
<evidence type="ECO:0000259" key="9">
    <source>
        <dbReference type="PROSITE" id="PS50928"/>
    </source>
</evidence>
<name>A0ABD5NV67_9EURY</name>
<dbReference type="Gene3D" id="1.10.3720.10">
    <property type="entry name" value="MetI-like"/>
    <property type="match status" value="1"/>
</dbReference>
<dbReference type="EMBL" id="JBHSDJ010000008">
    <property type="protein sequence ID" value="MFC4245966.1"/>
    <property type="molecule type" value="Genomic_DNA"/>
</dbReference>
<reference evidence="10 11" key="1">
    <citation type="journal article" date="2014" name="Int. J. Syst. Evol. Microbiol.">
        <title>Complete genome sequence of Corynebacterium casei LMG S-19264T (=DSM 44701T), isolated from a smear-ripened cheese.</title>
        <authorList>
            <consortium name="US DOE Joint Genome Institute (JGI-PGF)"/>
            <person name="Walter F."/>
            <person name="Albersmeier A."/>
            <person name="Kalinowski J."/>
            <person name="Ruckert C."/>
        </authorList>
    </citation>
    <scope>NUCLEOTIDE SEQUENCE [LARGE SCALE GENOMIC DNA]</scope>
    <source>
        <strain evidence="10 11">IBRC-M 10912</strain>
    </source>
</reference>
<keyword evidence="4" id="KW-1003">Cell membrane</keyword>
<dbReference type="AlphaFoldDB" id="A0ABD5NV67"/>
<comment type="subcellular location">
    <subcellularLocation>
        <location evidence="1 8">Cell membrane</location>
        <topology evidence="1 8">Multi-pass membrane protein</topology>
    </subcellularLocation>
</comment>
<evidence type="ECO:0000256" key="5">
    <source>
        <dbReference type="ARBA" id="ARBA00022692"/>
    </source>
</evidence>
<evidence type="ECO:0000256" key="3">
    <source>
        <dbReference type="ARBA" id="ARBA00022448"/>
    </source>
</evidence>
<organism evidence="10 11">
    <name type="scientific">Natribaculum luteum</name>
    <dbReference type="NCBI Taxonomy" id="1586232"/>
    <lineage>
        <taxon>Archaea</taxon>
        <taxon>Methanobacteriati</taxon>
        <taxon>Methanobacteriota</taxon>
        <taxon>Stenosarchaea group</taxon>
        <taxon>Halobacteria</taxon>
        <taxon>Halobacteriales</taxon>
        <taxon>Natrialbaceae</taxon>
        <taxon>Natribaculum</taxon>
    </lineage>
</organism>
<feature type="transmembrane region" description="Helical" evidence="8">
    <location>
        <begin position="77"/>
        <end position="98"/>
    </location>
</feature>
<feature type="transmembrane region" description="Helical" evidence="8">
    <location>
        <begin position="110"/>
        <end position="132"/>
    </location>
</feature>
<evidence type="ECO:0000256" key="2">
    <source>
        <dbReference type="ARBA" id="ARBA00007069"/>
    </source>
</evidence>
<keyword evidence="7 8" id="KW-0472">Membrane</keyword>
<evidence type="ECO:0000313" key="10">
    <source>
        <dbReference type="EMBL" id="MFC4245966.1"/>
    </source>
</evidence>
<evidence type="ECO:0000313" key="11">
    <source>
        <dbReference type="Proteomes" id="UP001595821"/>
    </source>
</evidence>
<proteinExistence type="inferred from homology"/>
<dbReference type="CDD" id="cd06261">
    <property type="entry name" value="TM_PBP2"/>
    <property type="match status" value="1"/>
</dbReference>
<evidence type="ECO:0000256" key="6">
    <source>
        <dbReference type="ARBA" id="ARBA00022989"/>
    </source>
</evidence>
<feature type="transmembrane region" description="Helical" evidence="8">
    <location>
        <begin position="289"/>
        <end position="312"/>
    </location>
</feature>
<feature type="transmembrane region" description="Helical" evidence="8">
    <location>
        <begin position="144"/>
        <end position="167"/>
    </location>
</feature>
<feature type="domain" description="ABC transmembrane type-1" evidence="9">
    <location>
        <begin position="107"/>
        <end position="312"/>
    </location>
</feature>
<comment type="similarity">
    <text evidence="2">Belongs to the binding-protein-dependent transport system permease family. CysTW subfamily.</text>
</comment>
<comment type="caution">
    <text evidence="10">The sequence shown here is derived from an EMBL/GenBank/DDBJ whole genome shotgun (WGS) entry which is preliminary data.</text>
</comment>
<gene>
    <name evidence="10" type="ORF">ACFOZ7_02955</name>
</gene>
<dbReference type="Proteomes" id="UP001595821">
    <property type="component" value="Unassembled WGS sequence"/>
</dbReference>
<dbReference type="SUPFAM" id="SSF161098">
    <property type="entry name" value="MetI-like"/>
    <property type="match status" value="1"/>
</dbReference>
<evidence type="ECO:0000256" key="8">
    <source>
        <dbReference type="RuleBase" id="RU363032"/>
    </source>
</evidence>
<dbReference type="PANTHER" id="PTHR42929">
    <property type="entry name" value="INNER MEMBRANE ABC TRANSPORTER PERMEASE PROTEIN YDCU-RELATED-RELATED"/>
    <property type="match status" value="1"/>
</dbReference>
<dbReference type="PANTHER" id="PTHR42929:SF1">
    <property type="entry name" value="INNER MEMBRANE ABC TRANSPORTER PERMEASE PROTEIN YDCU-RELATED"/>
    <property type="match status" value="1"/>
</dbReference>
<protein>
    <submittedName>
        <fullName evidence="10">ABC transporter permease</fullName>
    </submittedName>
</protein>
<evidence type="ECO:0000256" key="4">
    <source>
        <dbReference type="ARBA" id="ARBA00022475"/>
    </source>
</evidence>
<dbReference type="RefSeq" id="WP_246976264.1">
    <property type="nucleotide sequence ID" value="NZ_CP095398.1"/>
</dbReference>
<dbReference type="InterPro" id="IPR000515">
    <property type="entry name" value="MetI-like"/>
</dbReference>
<feature type="transmembrane region" description="Helical" evidence="8">
    <location>
        <begin position="187"/>
        <end position="212"/>
    </location>
</feature>
<keyword evidence="6 8" id="KW-1133">Transmembrane helix</keyword>
<dbReference type="GO" id="GO:0005886">
    <property type="term" value="C:plasma membrane"/>
    <property type="evidence" value="ECO:0007669"/>
    <property type="project" value="UniProtKB-SubCell"/>
</dbReference>
<accession>A0ABD5NV67</accession>
<evidence type="ECO:0000256" key="7">
    <source>
        <dbReference type="ARBA" id="ARBA00023136"/>
    </source>
</evidence>